<evidence type="ECO:0000313" key="2">
    <source>
        <dbReference type="Proteomes" id="UP001165960"/>
    </source>
</evidence>
<gene>
    <name evidence="1" type="ORF">DSO57_1017913</name>
</gene>
<comment type="caution">
    <text evidence="1">The sequence shown here is derived from an EMBL/GenBank/DDBJ whole genome shotgun (WGS) entry which is preliminary data.</text>
</comment>
<protein>
    <submittedName>
        <fullName evidence="1">Uncharacterized protein</fullName>
    </submittedName>
</protein>
<accession>A0ACC2S6I6</accession>
<dbReference type="Proteomes" id="UP001165960">
    <property type="component" value="Unassembled WGS sequence"/>
</dbReference>
<keyword evidence="2" id="KW-1185">Reference proteome</keyword>
<sequence length="118" mass="13120">MAPADVDNCPAQIGSSLNVQMETHPSPGTSTKYYENEKWTPVVPGRWYTVLLFSSNPPTKQKPQAASTNPGQTIFFSPFSSISLLAYLGAYNFLGLTPYWEVIKSFESYSLGYSFFTN</sequence>
<dbReference type="EMBL" id="QTSX02005756">
    <property type="protein sequence ID" value="KAJ9057912.1"/>
    <property type="molecule type" value="Genomic_DNA"/>
</dbReference>
<reference evidence="1" key="1">
    <citation type="submission" date="2022-04" db="EMBL/GenBank/DDBJ databases">
        <title>Genome of the entomopathogenic fungus Entomophthora muscae.</title>
        <authorList>
            <person name="Elya C."/>
            <person name="Lovett B.R."/>
            <person name="Lee E."/>
            <person name="Macias A.M."/>
            <person name="Hajek A.E."/>
            <person name="De Bivort B.L."/>
            <person name="Kasson M.T."/>
            <person name="De Fine Licht H.H."/>
            <person name="Stajich J.E."/>
        </authorList>
    </citation>
    <scope>NUCLEOTIDE SEQUENCE</scope>
    <source>
        <strain evidence="1">Berkeley</strain>
    </source>
</reference>
<evidence type="ECO:0000313" key="1">
    <source>
        <dbReference type="EMBL" id="KAJ9057912.1"/>
    </source>
</evidence>
<organism evidence="1 2">
    <name type="scientific">Entomophthora muscae</name>
    <dbReference type="NCBI Taxonomy" id="34485"/>
    <lineage>
        <taxon>Eukaryota</taxon>
        <taxon>Fungi</taxon>
        <taxon>Fungi incertae sedis</taxon>
        <taxon>Zoopagomycota</taxon>
        <taxon>Entomophthoromycotina</taxon>
        <taxon>Entomophthoromycetes</taxon>
        <taxon>Entomophthorales</taxon>
        <taxon>Entomophthoraceae</taxon>
        <taxon>Entomophthora</taxon>
    </lineage>
</organism>
<proteinExistence type="predicted"/>
<name>A0ACC2S6I6_9FUNG</name>